<organism evidence="8 9">
    <name type="scientific">Umezawaea tangerina</name>
    <dbReference type="NCBI Taxonomy" id="84725"/>
    <lineage>
        <taxon>Bacteria</taxon>
        <taxon>Bacillati</taxon>
        <taxon>Actinomycetota</taxon>
        <taxon>Actinomycetes</taxon>
        <taxon>Pseudonocardiales</taxon>
        <taxon>Pseudonocardiaceae</taxon>
        <taxon>Umezawaea</taxon>
    </lineage>
</organism>
<proteinExistence type="inferred from homology"/>
<protein>
    <submittedName>
        <fullName evidence="8">Acetyl-CoA C-acetyltransferase</fullName>
    </submittedName>
</protein>
<sequence>MPEAVIVSAARSPIGRAGKGSLKDIRGDDLTVQMVKAALAKVPELDPNTIDDLMLGCGLPGGEQGFNMGRVVSVLAGYDRIPGTTVTRYCASSVQTTRMALHAIKAGEGDVFISAGVETVSSFARGNSDGWPDTHNPLFADAEARTASTAEAGAESWTDPREAGQVPDVYIAMGQTAENLAWAKGISREEMDQFGVRSQNLAEKAIANGFWAREITPVTLPDGTVVSADDGPRPGVTLEGVSGLKPVFRPNGKVTAGNCCPLNDGAAALVVMSDVKARELSITPLARIVSTGVSGLSPEIMGLGPVEASRRALALAGMSIGDIDLVEINEAFAAQVIPSYQDLGIDIDRLNVNGGAIAVGHPFGMTGARITTTLINSLQFHDKQFGLETMCVGGGQGMAMVLERLS</sequence>
<dbReference type="InterPro" id="IPR016039">
    <property type="entry name" value="Thiolase-like"/>
</dbReference>
<evidence type="ECO:0000313" key="8">
    <source>
        <dbReference type="EMBL" id="PRY46694.1"/>
    </source>
</evidence>
<accession>A0A2T0TLV3</accession>
<dbReference type="PIRSF" id="PIRSF000429">
    <property type="entry name" value="Ac-CoA_Ac_transf"/>
    <property type="match status" value="1"/>
</dbReference>
<comment type="caution">
    <text evidence="8">The sequence shown here is derived from an EMBL/GenBank/DDBJ whole genome shotgun (WGS) entry which is preliminary data.</text>
</comment>
<evidence type="ECO:0000313" key="9">
    <source>
        <dbReference type="Proteomes" id="UP000239494"/>
    </source>
</evidence>
<dbReference type="NCBIfam" id="TIGR01930">
    <property type="entry name" value="AcCoA-C-Actrans"/>
    <property type="match status" value="1"/>
</dbReference>
<dbReference type="Gene3D" id="3.40.47.10">
    <property type="match status" value="1"/>
</dbReference>
<keyword evidence="2 5" id="KW-0808">Transferase</keyword>
<keyword evidence="9" id="KW-1185">Reference proteome</keyword>
<dbReference type="NCBIfam" id="NF005890">
    <property type="entry name" value="PRK07851.1"/>
    <property type="match status" value="1"/>
</dbReference>
<dbReference type="FunFam" id="3.40.47.10:FF:000013">
    <property type="entry name" value="Acetyl-CoA acetyltransferase"/>
    <property type="match status" value="1"/>
</dbReference>
<dbReference type="PANTHER" id="PTHR43853:SF21">
    <property type="entry name" value="STEROID 3-KETOACYL-COA THIOLASE"/>
    <property type="match status" value="1"/>
</dbReference>
<dbReference type="OrthoDB" id="9764638at2"/>
<reference evidence="8 9" key="1">
    <citation type="submission" date="2018-03" db="EMBL/GenBank/DDBJ databases">
        <title>Genomic Encyclopedia of Archaeal and Bacterial Type Strains, Phase II (KMG-II): from individual species to whole genera.</title>
        <authorList>
            <person name="Goeker M."/>
        </authorList>
    </citation>
    <scope>NUCLEOTIDE SEQUENCE [LARGE SCALE GENOMIC DNA]</scope>
    <source>
        <strain evidence="8 9">DSM 44720</strain>
    </source>
</reference>
<comment type="similarity">
    <text evidence="1 5">Belongs to the thiolase-like superfamily. Thiolase family.</text>
</comment>
<evidence type="ECO:0000256" key="2">
    <source>
        <dbReference type="ARBA" id="ARBA00022679"/>
    </source>
</evidence>
<dbReference type="EMBL" id="PVTF01000001">
    <property type="protein sequence ID" value="PRY46694.1"/>
    <property type="molecule type" value="Genomic_DNA"/>
</dbReference>
<dbReference type="InterPro" id="IPR020617">
    <property type="entry name" value="Thiolase_C"/>
</dbReference>
<evidence type="ECO:0000256" key="4">
    <source>
        <dbReference type="PIRSR" id="PIRSR000429-1"/>
    </source>
</evidence>
<gene>
    <name evidence="8" type="ORF">CLV43_101974</name>
</gene>
<dbReference type="InterPro" id="IPR002155">
    <property type="entry name" value="Thiolase"/>
</dbReference>
<evidence type="ECO:0000259" key="7">
    <source>
        <dbReference type="Pfam" id="PF02803"/>
    </source>
</evidence>
<dbReference type="PROSITE" id="PS00737">
    <property type="entry name" value="THIOLASE_2"/>
    <property type="match status" value="1"/>
</dbReference>
<evidence type="ECO:0000259" key="6">
    <source>
        <dbReference type="Pfam" id="PF00108"/>
    </source>
</evidence>
<feature type="active site" description="Proton acceptor" evidence="4">
    <location>
        <position position="361"/>
    </location>
</feature>
<feature type="active site" description="Acyl-thioester intermediate" evidence="4">
    <location>
        <position position="90"/>
    </location>
</feature>
<dbReference type="InterPro" id="IPR050215">
    <property type="entry name" value="Thiolase-like_sf_Thiolase"/>
</dbReference>
<feature type="domain" description="Thiolase N-terminal" evidence="6">
    <location>
        <begin position="5"/>
        <end position="273"/>
    </location>
</feature>
<dbReference type="InterPro" id="IPR020616">
    <property type="entry name" value="Thiolase_N"/>
</dbReference>
<name>A0A2T0TLV3_9PSEU</name>
<dbReference type="AlphaFoldDB" id="A0A2T0TLV3"/>
<dbReference type="Pfam" id="PF02803">
    <property type="entry name" value="Thiolase_C"/>
    <property type="match status" value="1"/>
</dbReference>
<evidence type="ECO:0000256" key="1">
    <source>
        <dbReference type="ARBA" id="ARBA00010982"/>
    </source>
</evidence>
<feature type="active site" description="Proton acceptor" evidence="4">
    <location>
        <position position="391"/>
    </location>
</feature>
<feature type="domain" description="Thiolase C-terminal" evidence="7">
    <location>
        <begin position="283"/>
        <end position="404"/>
    </location>
</feature>
<dbReference type="GO" id="GO:0005737">
    <property type="term" value="C:cytoplasm"/>
    <property type="evidence" value="ECO:0007669"/>
    <property type="project" value="UniProtKB-ARBA"/>
</dbReference>
<dbReference type="SUPFAM" id="SSF53901">
    <property type="entry name" value="Thiolase-like"/>
    <property type="match status" value="2"/>
</dbReference>
<keyword evidence="3 5" id="KW-0012">Acyltransferase</keyword>
<evidence type="ECO:0000256" key="3">
    <source>
        <dbReference type="ARBA" id="ARBA00023315"/>
    </source>
</evidence>
<dbReference type="GO" id="GO:0010124">
    <property type="term" value="P:phenylacetate catabolic process"/>
    <property type="evidence" value="ECO:0007669"/>
    <property type="project" value="TreeGrafter"/>
</dbReference>
<dbReference type="GO" id="GO:0003988">
    <property type="term" value="F:acetyl-CoA C-acyltransferase activity"/>
    <property type="evidence" value="ECO:0007669"/>
    <property type="project" value="TreeGrafter"/>
</dbReference>
<dbReference type="CDD" id="cd00751">
    <property type="entry name" value="thiolase"/>
    <property type="match status" value="1"/>
</dbReference>
<dbReference type="Pfam" id="PF00108">
    <property type="entry name" value="Thiolase_N"/>
    <property type="match status" value="1"/>
</dbReference>
<dbReference type="Proteomes" id="UP000239494">
    <property type="component" value="Unassembled WGS sequence"/>
</dbReference>
<evidence type="ECO:0000256" key="5">
    <source>
        <dbReference type="RuleBase" id="RU003557"/>
    </source>
</evidence>
<dbReference type="GO" id="GO:0006635">
    <property type="term" value="P:fatty acid beta-oxidation"/>
    <property type="evidence" value="ECO:0007669"/>
    <property type="project" value="TreeGrafter"/>
</dbReference>
<dbReference type="RefSeq" id="WP_106185671.1">
    <property type="nucleotide sequence ID" value="NZ_PVTF01000001.1"/>
</dbReference>
<dbReference type="PANTHER" id="PTHR43853">
    <property type="entry name" value="3-KETOACYL-COA THIOLASE, PEROXISOMAL"/>
    <property type="match status" value="1"/>
</dbReference>
<dbReference type="InterPro" id="IPR020613">
    <property type="entry name" value="Thiolase_CS"/>
</dbReference>